<dbReference type="GO" id="GO:0008168">
    <property type="term" value="F:methyltransferase activity"/>
    <property type="evidence" value="ECO:0007669"/>
    <property type="project" value="UniProtKB-KW"/>
</dbReference>
<dbReference type="Gene3D" id="3.40.50.150">
    <property type="entry name" value="Vaccinia Virus protein VP39"/>
    <property type="match status" value="1"/>
</dbReference>
<gene>
    <name evidence="1" type="ORF">GXN74_02730</name>
</gene>
<proteinExistence type="predicted"/>
<dbReference type="Pfam" id="PF13489">
    <property type="entry name" value="Methyltransf_23"/>
    <property type="match status" value="1"/>
</dbReference>
<evidence type="ECO:0000313" key="2">
    <source>
        <dbReference type="Proteomes" id="UP000461585"/>
    </source>
</evidence>
<dbReference type="RefSeq" id="WP_162369387.1">
    <property type="nucleotide sequence ID" value="NZ_JAAEEH010000004.1"/>
</dbReference>
<dbReference type="AlphaFoldDB" id="A0A7X5KLF6"/>
<dbReference type="CDD" id="cd02440">
    <property type="entry name" value="AdoMet_MTases"/>
    <property type="match status" value="1"/>
</dbReference>
<sequence length="209" mass="24596">MTNCPLCKSEARHFQWFREMEYLQCDGCSALFLHPRHLPSPQEEQERYKEHNNDVEDPGYQKFVAPIVDSVLQDWPPQTSGLDFGAGTGPVISKLLGDQGYNLRLYDPFFWKDPAPLEDRYDFIVCCEVVEHFHNPEKEFRLLSGLLKPGGRLYCMTEAWDPSVDFQRWHYKNDPTHVFFYHPHTFRWIRDNLGFSGLELQGRLAVLRK</sequence>
<accession>A0A7X5KLF6</accession>
<organism evidence="1 2">
    <name type="scientific">Anaerotalea alkaliphila</name>
    <dbReference type="NCBI Taxonomy" id="2662126"/>
    <lineage>
        <taxon>Bacteria</taxon>
        <taxon>Bacillati</taxon>
        <taxon>Bacillota</taxon>
        <taxon>Clostridia</taxon>
        <taxon>Eubacteriales</taxon>
        <taxon>Anaerotalea</taxon>
    </lineage>
</organism>
<dbReference type="SUPFAM" id="SSF53335">
    <property type="entry name" value="S-adenosyl-L-methionine-dependent methyltransferases"/>
    <property type="match status" value="1"/>
</dbReference>
<name>A0A7X5KLF6_9FIRM</name>
<reference evidence="1 2" key="1">
    <citation type="submission" date="2020-01" db="EMBL/GenBank/DDBJ databases">
        <title>Anaeroalcalibacter tamaniensis gen. nov., sp. nov., moderately halophilic strictly anaerobic fermenter bacterium from mud volcano of Taman peninsula.</title>
        <authorList>
            <person name="Frolova A."/>
            <person name="Merkel A.Y."/>
            <person name="Slobodkin A.I."/>
        </authorList>
    </citation>
    <scope>NUCLEOTIDE SEQUENCE [LARGE SCALE GENOMIC DNA]</scope>
    <source>
        <strain evidence="1 2">F-3ap</strain>
    </source>
</reference>
<evidence type="ECO:0000313" key="1">
    <source>
        <dbReference type="EMBL" id="NDL66664.1"/>
    </source>
</evidence>
<comment type="caution">
    <text evidence="1">The sequence shown here is derived from an EMBL/GenBank/DDBJ whole genome shotgun (WGS) entry which is preliminary data.</text>
</comment>
<dbReference type="EMBL" id="JAAEEH010000004">
    <property type="protein sequence ID" value="NDL66664.1"/>
    <property type="molecule type" value="Genomic_DNA"/>
</dbReference>
<keyword evidence="2" id="KW-1185">Reference proteome</keyword>
<keyword evidence="1" id="KW-0489">Methyltransferase</keyword>
<protein>
    <submittedName>
        <fullName evidence="1">Class I SAM-dependent methyltransferase</fullName>
    </submittedName>
</protein>
<keyword evidence="1" id="KW-0808">Transferase</keyword>
<dbReference type="InterPro" id="IPR029063">
    <property type="entry name" value="SAM-dependent_MTases_sf"/>
</dbReference>
<dbReference type="GO" id="GO:0032259">
    <property type="term" value="P:methylation"/>
    <property type="evidence" value="ECO:0007669"/>
    <property type="project" value="UniProtKB-KW"/>
</dbReference>
<dbReference type="Proteomes" id="UP000461585">
    <property type="component" value="Unassembled WGS sequence"/>
</dbReference>